<protein>
    <submittedName>
        <fullName evidence="6">YqaJ viral recombinase family protein</fullName>
    </submittedName>
</protein>
<dbReference type="PANTHER" id="PTHR46609:SF6">
    <property type="entry name" value="EXONUCLEASE, PHAGE-TYPE_RECB, C-TERMINAL DOMAIN-CONTAINING PROTEIN-RELATED"/>
    <property type="match status" value="1"/>
</dbReference>
<dbReference type="PANTHER" id="PTHR46609">
    <property type="entry name" value="EXONUCLEASE, PHAGE-TYPE/RECB, C-TERMINAL DOMAIN-CONTAINING PROTEIN"/>
    <property type="match status" value="1"/>
</dbReference>
<keyword evidence="3" id="KW-0347">Helicase</keyword>
<accession>A0ABU3FIV6</accession>
<keyword evidence="4" id="KW-0067">ATP-binding</keyword>
<organism evidence="6 7">
    <name type="scientific">Enterococcus pseudoavium</name>
    <dbReference type="NCBI Taxonomy" id="44007"/>
    <lineage>
        <taxon>Bacteria</taxon>
        <taxon>Bacillati</taxon>
        <taxon>Bacillota</taxon>
        <taxon>Bacilli</taxon>
        <taxon>Lactobacillales</taxon>
        <taxon>Enterococcaceae</taxon>
        <taxon>Enterococcus</taxon>
    </lineage>
</organism>
<evidence type="ECO:0000259" key="5">
    <source>
        <dbReference type="Pfam" id="PF09588"/>
    </source>
</evidence>
<dbReference type="InterPro" id="IPR011604">
    <property type="entry name" value="PDDEXK-like_dom_sf"/>
</dbReference>
<dbReference type="SUPFAM" id="SSF52980">
    <property type="entry name" value="Restriction endonuclease-like"/>
    <property type="match status" value="1"/>
</dbReference>
<dbReference type="Proteomes" id="UP001269061">
    <property type="component" value="Unassembled WGS sequence"/>
</dbReference>
<comment type="caution">
    <text evidence="6">The sequence shown here is derived from an EMBL/GenBank/DDBJ whole genome shotgun (WGS) entry which is preliminary data.</text>
</comment>
<evidence type="ECO:0000256" key="3">
    <source>
        <dbReference type="ARBA" id="ARBA00022806"/>
    </source>
</evidence>
<evidence type="ECO:0000256" key="2">
    <source>
        <dbReference type="ARBA" id="ARBA00022801"/>
    </source>
</evidence>
<reference evidence="6 7" key="1">
    <citation type="submission" date="2023-03" db="EMBL/GenBank/DDBJ databases">
        <authorList>
            <person name="Shen W."/>
            <person name="Cai J."/>
        </authorList>
    </citation>
    <scope>NUCLEOTIDE SEQUENCE [LARGE SCALE GENOMIC DNA]</scope>
    <source>
        <strain evidence="6 7">Y59</strain>
    </source>
</reference>
<keyword evidence="2" id="KW-0378">Hydrolase</keyword>
<dbReference type="Gene3D" id="3.90.320.10">
    <property type="match status" value="1"/>
</dbReference>
<dbReference type="InterPro" id="IPR019080">
    <property type="entry name" value="YqaJ_viral_recombinase"/>
</dbReference>
<dbReference type="InterPro" id="IPR011335">
    <property type="entry name" value="Restrct_endonuc-II-like"/>
</dbReference>
<feature type="domain" description="YqaJ viral recombinase" evidence="5">
    <location>
        <begin position="13"/>
        <end position="144"/>
    </location>
</feature>
<gene>
    <name evidence="6" type="ORF">P7H46_09045</name>
</gene>
<dbReference type="Pfam" id="PF09588">
    <property type="entry name" value="YqaJ"/>
    <property type="match status" value="1"/>
</dbReference>
<evidence type="ECO:0000313" key="7">
    <source>
        <dbReference type="Proteomes" id="UP001269061"/>
    </source>
</evidence>
<evidence type="ECO:0000256" key="1">
    <source>
        <dbReference type="ARBA" id="ARBA00022741"/>
    </source>
</evidence>
<evidence type="ECO:0000256" key="4">
    <source>
        <dbReference type="ARBA" id="ARBA00022840"/>
    </source>
</evidence>
<dbReference type="NCBIfam" id="TIGR03033">
    <property type="entry name" value="phage_rel_nuc"/>
    <property type="match status" value="1"/>
</dbReference>
<proteinExistence type="predicted"/>
<dbReference type="InterPro" id="IPR017482">
    <property type="entry name" value="Lambda-type_endonuclease"/>
</dbReference>
<dbReference type="InterPro" id="IPR051703">
    <property type="entry name" value="NF-kappa-B_Signaling_Reg"/>
</dbReference>
<dbReference type="EMBL" id="JARQAZ010000007">
    <property type="protein sequence ID" value="MDT2770983.1"/>
    <property type="molecule type" value="Genomic_DNA"/>
</dbReference>
<keyword evidence="7" id="KW-1185">Reference proteome</keyword>
<name>A0ABU3FIV6_9ENTE</name>
<keyword evidence="1" id="KW-0547">Nucleotide-binding</keyword>
<sequence>MSKTSTIEMTHTEWLEDRRKGIGGSDVGTILGLNKWKSPYQLWLEKTGQVELDESNSEPAYWGNVLEEVVAREFTERTSKKVRRRNQVFEHPLHPFLRANIDRDVVGENAILECKTANSFLTKEWDSENIPPSYLCQVQHYMNVLDRDYCYVAVLIGGQKFIWKKIERDQELIDQITERLVEFWEVNVMKGIEPVIDGSRSTSDYLNERYALEGQQEVTLNETFNRLLNYRKQLKEDASIIETKIRETENQIKNELGKNDASIGIAKNFVVSWKNVSSSRLNKKKLIEKYPQVADDPEIYQCSESKRMTIKEID</sequence>
<dbReference type="RefSeq" id="WP_311815813.1">
    <property type="nucleotide sequence ID" value="NZ_JARQAZ010000007.1"/>
</dbReference>
<evidence type="ECO:0000313" key="6">
    <source>
        <dbReference type="EMBL" id="MDT2770983.1"/>
    </source>
</evidence>